<evidence type="ECO:0000256" key="5">
    <source>
        <dbReference type="RuleBase" id="RU362028"/>
    </source>
</evidence>
<dbReference type="CDD" id="cd00165">
    <property type="entry name" value="S4"/>
    <property type="match status" value="1"/>
</dbReference>
<dbReference type="GO" id="GO:0016853">
    <property type="term" value="F:isomerase activity"/>
    <property type="evidence" value="ECO:0007669"/>
    <property type="project" value="UniProtKB-KW"/>
</dbReference>
<evidence type="ECO:0000256" key="3">
    <source>
        <dbReference type="ARBA" id="ARBA00036882"/>
    </source>
</evidence>
<comment type="catalytic activity">
    <reaction evidence="5">
        <text>a uridine in RNA = a pseudouridine in RNA</text>
        <dbReference type="Rhea" id="RHEA:48348"/>
        <dbReference type="Rhea" id="RHEA-COMP:12068"/>
        <dbReference type="Rhea" id="RHEA-COMP:12069"/>
        <dbReference type="ChEBI" id="CHEBI:65314"/>
        <dbReference type="ChEBI" id="CHEBI:65315"/>
    </reaction>
</comment>
<evidence type="ECO:0000313" key="9">
    <source>
        <dbReference type="Proteomes" id="UP001385499"/>
    </source>
</evidence>
<dbReference type="InterPro" id="IPR006145">
    <property type="entry name" value="PsdUridine_synth_RsuA/RluA"/>
</dbReference>
<comment type="similarity">
    <text evidence="1 5">Belongs to the pseudouridine synthase RluA family.</text>
</comment>
<dbReference type="Pfam" id="PF00849">
    <property type="entry name" value="PseudoU_synth_2"/>
    <property type="match status" value="1"/>
</dbReference>
<dbReference type="PANTHER" id="PTHR21600">
    <property type="entry name" value="MITOCHONDRIAL RNA PSEUDOURIDINE SYNTHASE"/>
    <property type="match status" value="1"/>
</dbReference>
<evidence type="ECO:0000259" key="7">
    <source>
        <dbReference type="Pfam" id="PF00849"/>
    </source>
</evidence>
<organism evidence="8 9">
    <name type="scientific">Roseibium algae</name>
    <dbReference type="NCBI Taxonomy" id="3123038"/>
    <lineage>
        <taxon>Bacteria</taxon>
        <taxon>Pseudomonadati</taxon>
        <taxon>Pseudomonadota</taxon>
        <taxon>Alphaproteobacteria</taxon>
        <taxon>Hyphomicrobiales</taxon>
        <taxon>Stappiaceae</taxon>
        <taxon>Roseibium</taxon>
    </lineage>
</organism>
<keyword evidence="4" id="KW-0694">RNA-binding</keyword>
<dbReference type="InterPro" id="IPR036986">
    <property type="entry name" value="S4_RNA-bd_sf"/>
</dbReference>
<dbReference type="CDD" id="cd02869">
    <property type="entry name" value="PseudoU_synth_RluA_like"/>
    <property type="match status" value="1"/>
</dbReference>
<sequence>MAAIEQRKVTADEAGMRLDRWFKAHFPGLGFGRLQKLVRTGQVRVDGKRIECSTRIATGQIVRIPPMGVEVHADDKNNARPRSTKLIEDDRQAIEEMMLFEDSHVMVLNKPAGLAVQGGSGLTRHLDGMLDAFTDQKGDKPRLVHRLDRETSGIILVAKTRKAAQEMTKAFRHRNTQKVYWAMLAGVPKPKQGRISTYLARDDEEERMRVVKHGQDDAQHAVSLYSVFEQSAQKLSWVTMKPITGRTHQLRAHAAHLGHPIIGDDKYFNIENWELPGGIQNRLHLLARRIRIPHPSGTGIIDVSAPLPPHMQQTWNLLGFNASDYDPEADDPDEAELNTARKR</sequence>
<dbReference type="RefSeq" id="WP_340277274.1">
    <property type="nucleotide sequence ID" value="NZ_JBAKIA010000022.1"/>
</dbReference>
<dbReference type="NCBIfam" id="TIGR00005">
    <property type="entry name" value="rluA_subfam"/>
    <property type="match status" value="1"/>
</dbReference>
<evidence type="ECO:0000256" key="6">
    <source>
        <dbReference type="SAM" id="MobiDB-lite"/>
    </source>
</evidence>
<dbReference type="Gene3D" id="3.30.2350.10">
    <property type="entry name" value="Pseudouridine synthase"/>
    <property type="match status" value="1"/>
</dbReference>
<dbReference type="PROSITE" id="PS50889">
    <property type="entry name" value="S4"/>
    <property type="match status" value="1"/>
</dbReference>
<feature type="compositionally biased region" description="Acidic residues" evidence="6">
    <location>
        <begin position="325"/>
        <end position="336"/>
    </location>
</feature>
<dbReference type="InterPro" id="IPR006224">
    <property type="entry name" value="PsdUridine_synth_RluA-like_CS"/>
</dbReference>
<dbReference type="EMBL" id="JBAKIA010000022">
    <property type="protein sequence ID" value="MEJ8476618.1"/>
    <property type="molecule type" value="Genomic_DNA"/>
</dbReference>
<dbReference type="PANTHER" id="PTHR21600:SF44">
    <property type="entry name" value="RIBOSOMAL LARGE SUBUNIT PSEUDOURIDINE SYNTHASE D"/>
    <property type="match status" value="1"/>
</dbReference>
<evidence type="ECO:0000256" key="2">
    <source>
        <dbReference type="ARBA" id="ARBA00023235"/>
    </source>
</evidence>
<dbReference type="SUPFAM" id="SSF55174">
    <property type="entry name" value="Alpha-L RNA-binding motif"/>
    <property type="match status" value="1"/>
</dbReference>
<dbReference type="InterPro" id="IPR050188">
    <property type="entry name" value="RluA_PseudoU_synthase"/>
</dbReference>
<comment type="catalytic activity">
    <reaction evidence="3">
        <text>uridine(1911/1915/1917) in 23S rRNA = pseudouridine(1911/1915/1917) in 23S rRNA</text>
        <dbReference type="Rhea" id="RHEA:42524"/>
        <dbReference type="Rhea" id="RHEA-COMP:10097"/>
        <dbReference type="Rhea" id="RHEA-COMP:10098"/>
        <dbReference type="ChEBI" id="CHEBI:65314"/>
        <dbReference type="ChEBI" id="CHEBI:65315"/>
        <dbReference type="EC" id="5.4.99.23"/>
    </reaction>
</comment>
<protein>
    <recommendedName>
        <fullName evidence="5">Pseudouridine synthase</fullName>
        <ecNumber evidence="5">5.4.99.-</ecNumber>
    </recommendedName>
</protein>
<dbReference type="Gene3D" id="3.10.290.10">
    <property type="entry name" value="RNA-binding S4 domain"/>
    <property type="match status" value="1"/>
</dbReference>
<dbReference type="PROSITE" id="PS01129">
    <property type="entry name" value="PSI_RLU"/>
    <property type="match status" value="1"/>
</dbReference>
<evidence type="ECO:0000256" key="1">
    <source>
        <dbReference type="ARBA" id="ARBA00010876"/>
    </source>
</evidence>
<feature type="region of interest" description="Disordered" evidence="6">
    <location>
        <begin position="322"/>
        <end position="343"/>
    </location>
</feature>
<comment type="caution">
    <text evidence="8">The sequence shown here is derived from an EMBL/GenBank/DDBJ whole genome shotgun (WGS) entry which is preliminary data.</text>
</comment>
<keyword evidence="9" id="KW-1185">Reference proteome</keyword>
<keyword evidence="2 5" id="KW-0413">Isomerase</keyword>
<proteinExistence type="inferred from homology"/>
<dbReference type="InterPro" id="IPR020103">
    <property type="entry name" value="PsdUridine_synth_cat_dom_sf"/>
</dbReference>
<accession>A0ABU8TR31</accession>
<evidence type="ECO:0000313" key="8">
    <source>
        <dbReference type="EMBL" id="MEJ8476618.1"/>
    </source>
</evidence>
<reference evidence="8 9" key="1">
    <citation type="submission" date="2024-02" db="EMBL/GenBank/DDBJ databases">
        <title>Roseibium algae sp. nov., isolated from marine alga (Grateloupia sp.), showing potential in myo-inositol conversion.</title>
        <authorList>
            <person name="Wang Y."/>
        </authorList>
    </citation>
    <scope>NUCLEOTIDE SEQUENCE [LARGE SCALE GENOMIC DNA]</scope>
    <source>
        <strain evidence="8 9">H3510</strain>
    </source>
</reference>
<dbReference type="Proteomes" id="UP001385499">
    <property type="component" value="Unassembled WGS sequence"/>
</dbReference>
<dbReference type="InterPro" id="IPR006225">
    <property type="entry name" value="PsdUridine_synth_RluC/D"/>
</dbReference>
<gene>
    <name evidence="8" type="ORF">V6575_21230</name>
</gene>
<comment type="function">
    <text evidence="5">Responsible for synthesis of pseudouridine from uracil.</text>
</comment>
<feature type="domain" description="Pseudouridine synthase RsuA/RluA-like" evidence="7">
    <location>
        <begin position="104"/>
        <end position="256"/>
    </location>
</feature>
<dbReference type="SUPFAM" id="SSF55120">
    <property type="entry name" value="Pseudouridine synthase"/>
    <property type="match status" value="1"/>
</dbReference>
<dbReference type="EC" id="5.4.99.-" evidence="5"/>
<evidence type="ECO:0000256" key="4">
    <source>
        <dbReference type="PROSITE-ProRule" id="PRU00182"/>
    </source>
</evidence>
<name>A0ABU8TR31_9HYPH</name>